<gene>
    <name evidence="2" type="ORF">R1sor_022373</name>
</gene>
<feature type="region of interest" description="Disordered" evidence="1">
    <location>
        <begin position="81"/>
        <end position="188"/>
    </location>
</feature>
<reference evidence="2 3" key="1">
    <citation type="submission" date="2024-09" db="EMBL/GenBank/DDBJ databases">
        <title>Chromosome-scale assembly of Riccia sorocarpa.</title>
        <authorList>
            <person name="Paukszto L."/>
        </authorList>
    </citation>
    <scope>NUCLEOTIDE SEQUENCE [LARGE SCALE GENOMIC DNA]</scope>
    <source>
        <strain evidence="2">LP-2024</strain>
        <tissue evidence="2">Aerial parts of the thallus</tissue>
    </source>
</reference>
<organism evidence="2 3">
    <name type="scientific">Riccia sorocarpa</name>
    <dbReference type="NCBI Taxonomy" id="122646"/>
    <lineage>
        <taxon>Eukaryota</taxon>
        <taxon>Viridiplantae</taxon>
        <taxon>Streptophyta</taxon>
        <taxon>Embryophyta</taxon>
        <taxon>Marchantiophyta</taxon>
        <taxon>Marchantiopsida</taxon>
        <taxon>Marchantiidae</taxon>
        <taxon>Marchantiales</taxon>
        <taxon>Ricciaceae</taxon>
        <taxon>Riccia</taxon>
    </lineage>
</organism>
<name>A0ABD3GMM4_9MARC</name>
<keyword evidence="3" id="KW-1185">Reference proteome</keyword>
<feature type="compositionally biased region" description="Polar residues" evidence="1">
    <location>
        <begin position="28"/>
        <end position="57"/>
    </location>
</feature>
<dbReference type="Proteomes" id="UP001633002">
    <property type="component" value="Unassembled WGS sequence"/>
</dbReference>
<protein>
    <submittedName>
        <fullName evidence="2">Uncharacterized protein</fullName>
    </submittedName>
</protein>
<dbReference type="AlphaFoldDB" id="A0ABD3GMM4"/>
<evidence type="ECO:0000313" key="2">
    <source>
        <dbReference type="EMBL" id="KAL3679417.1"/>
    </source>
</evidence>
<feature type="region of interest" description="Disordered" evidence="1">
    <location>
        <begin position="1"/>
        <end position="58"/>
    </location>
</feature>
<feature type="compositionally biased region" description="Acidic residues" evidence="1">
    <location>
        <begin position="1"/>
        <end position="12"/>
    </location>
</feature>
<feature type="compositionally biased region" description="Basic and acidic residues" evidence="1">
    <location>
        <begin position="176"/>
        <end position="188"/>
    </location>
</feature>
<feature type="compositionally biased region" description="Basic and acidic residues" evidence="1">
    <location>
        <begin position="109"/>
        <end position="120"/>
    </location>
</feature>
<dbReference type="EMBL" id="JBJQOH010000007">
    <property type="protein sequence ID" value="KAL3679417.1"/>
    <property type="molecule type" value="Genomic_DNA"/>
</dbReference>
<proteinExistence type="predicted"/>
<evidence type="ECO:0000313" key="3">
    <source>
        <dbReference type="Proteomes" id="UP001633002"/>
    </source>
</evidence>
<comment type="caution">
    <text evidence="2">The sequence shown here is derived from an EMBL/GenBank/DDBJ whole genome shotgun (WGS) entry which is preliminary data.</text>
</comment>
<evidence type="ECO:0000256" key="1">
    <source>
        <dbReference type="SAM" id="MobiDB-lite"/>
    </source>
</evidence>
<accession>A0ABD3GMM4</accession>
<feature type="compositionally biased region" description="Basic and acidic residues" evidence="1">
    <location>
        <begin position="84"/>
        <end position="95"/>
    </location>
</feature>
<sequence>MFAGLEVEEEDKVEGSNLGEAGVEHSTWVPSQQADGTIRDSQGSPVIPSNSVNNVQPHETVKGNLVLAEDQEEQMRELAVAIRSPERGTKGRPMDPDGTPDKGNQAKKRTMEGQPPEHKRVNTFSQLLPKRLEWPLLQKEMEPKPPDLENPDTVELGQNKNAPSRPDPGGGEMGEGEPHEHWRWLQRTTAEEGFRQNFSLYLPP</sequence>